<comment type="similarity">
    <text evidence="1">Belongs to the Gfo/Idh/MocA family.</text>
</comment>
<dbReference type="GO" id="GO:0050112">
    <property type="term" value="F:inositol 2-dehydrogenase (NAD+) activity"/>
    <property type="evidence" value="ECO:0007669"/>
    <property type="project" value="UniProtKB-EC"/>
</dbReference>
<dbReference type="EC" id="1.1.1.18" evidence="5"/>
<dbReference type="InterPro" id="IPR000683">
    <property type="entry name" value="Gfo/Idh/MocA-like_OxRdtase_N"/>
</dbReference>
<sequence length="336" mass="37552">MKKVTIGVIGAGRIGRLHAENLKTFHNVVVKSISDIFVTKAWNWARDIGIEMITDDYQQILDDPEIDAVLICSPTDTHPQILIEAAEAGKHIFCEKPVSFSLTESQQAVRKAVELGRKLQVGFNRRFDHNFQRVRSMVETNEIGVPHLLKITSRDPEPPSDEYIAHSGGIFIDMSIHDFDMARFLIGSEVVEVYVQGAALIDPVFSKYDDVDTAIISLKFASGALGVIDNSRKAIYGYDQRVEILGSKGSVRIDNDYPNTAQLLTSTGVYQDKPKFFFLERYREAYREELRQFISAILDKQAVPVDGFDALQAEVIAHAAKQSLQEGKPISIPAPK</sequence>
<dbReference type="SUPFAM" id="SSF55347">
    <property type="entry name" value="Glyceraldehyde-3-phosphate dehydrogenase-like, C-terminal domain"/>
    <property type="match status" value="1"/>
</dbReference>
<reference evidence="5 6" key="1">
    <citation type="submission" date="2019-12" db="EMBL/GenBank/DDBJ databases">
        <title>Whole-genome analyses of novel actinobacteria.</title>
        <authorList>
            <person name="Sahin N."/>
            <person name="Saygin H."/>
        </authorList>
    </citation>
    <scope>NUCLEOTIDE SEQUENCE [LARGE SCALE GENOMIC DNA]</scope>
    <source>
        <strain evidence="5 6">KC615</strain>
    </source>
</reference>
<dbReference type="NCBIfam" id="TIGR04380">
    <property type="entry name" value="myo_inos_iolG"/>
    <property type="match status" value="1"/>
</dbReference>
<keyword evidence="6" id="KW-1185">Reference proteome</keyword>
<organism evidence="5 6">
    <name type="scientific">Shimazuella alba</name>
    <dbReference type="NCBI Taxonomy" id="2690964"/>
    <lineage>
        <taxon>Bacteria</taxon>
        <taxon>Bacillati</taxon>
        <taxon>Bacillota</taxon>
        <taxon>Bacilli</taxon>
        <taxon>Bacillales</taxon>
        <taxon>Thermoactinomycetaceae</taxon>
        <taxon>Shimazuella</taxon>
    </lineage>
</organism>
<evidence type="ECO:0000259" key="3">
    <source>
        <dbReference type="Pfam" id="PF01408"/>
    </source>
</evidence>
<dbReference type="InterPro" id="IPR030827">
    <property type="entry name" value="Myo_inos_IolG"/>
</dbReference>
<dbReference type="PANTHER" id="PTHR42840:SF3">
    <property type="entry name" value="BINDING ROSSMANN FOLD OXIDOREDUCTASE, PUTATIVE (AFU_ORTHOLOGUE AFUA_2G10240)-RELATED"/>
    <property type="match status" value="1"/>
</dbReference>
<dbReference type="Pfam" id="PF22725">
    <property type="entry name" value="GFO_IDH_MocA_C3"/>
    <property type="match status" value="1"/>
</dbReference>
<feature type="domain" description="GFO/IDH/MocA-like oxidoreductase" evidence="4">
    <location>
        <begin position="131"/>
        <end position="252"/>
    </location>
</feature>
<proteinExistence type="inferred from homology"/>
<feature type="domain" description="Gfo/Idh/MocA-like oxidoreductase N-terminal" evidence="3">
    <location>
        <begin position="5"/>
        <end position="123"/>
    </location>
</feature>
<evidence type="ECO:0000256" key="1">
    <source>
        <dbReference type="ARBA" id="ARBA00010928"/>
    </source>
</evidence>
<dbReference type="Pfam" id="PF01408">
    <property type="entry name" value="GFO_IDH_MocA"/>
    <property type="match status" value="1"/>
</dbReference>
<dbReference type="SUPFAM" id="SSF51735">
    <property type="entry name" value="NAD(P)-binding Rossmann-fold domains"/>
    <property type="match status" value="1"/>
</dbReference>
<dbReference type="Proteomes" id="UP000430692">
    <property type="component" value="Unassembled WGS sequence"/>
</dbReference>
<evidence type="ECO:0000313" key="5">
    <source>
        <dbReference type="EMBL" id="MXQ55226.1"/>
    </source>
</evidence>
<name>A0A6I4VZR3_9BACL</name>
<evidence type="ECO:0000256" key="2">
    <source>
        <dbReference type="ARBA" id="ARBA00023002"/>
    </source>
</evidence>
<dbReference type="FunFam" id="3.30.360.10:FF:000023">
    <property type="entry name" value="Inositol 2-dehydrogenase"/>
    <property type="match status" value="1"/>
</dbReference>
<dbReference type="Gene3D" id="3.30.360.10">
    <property type="entry name" value="Dihydrodipicolinate Reductase, domain 2"/>
    <property type="match status" value="1"/>
</dbReference>
<accession>A0A6I4VZR3</accession>
<dbReference type="InterPro" id="IPR036291">
    <property type="entry name" value="NAD(P)-bd_dom_sf"/>
</dbReference>
<dbReference type="InterPro" id="IPR055170">
    <property type="entry name" value="GFO_IDH_MocA-like_dom"/>
</dbReference>
<evidence type="ECO:0000313" key="6">
    <source>
        <dbReference type="Proteomes" id="UP000430692"/>
    </source>
</evidence>
<dbReference type="GO" id="GO:0000166">
    <property type="term" value="F:nucleotide binding"/>
    <property type="evidence" value="ECO:0007669"/>
    <property type="project" value="InterPro"/>
</dbReference>
<dbReference type="RefSeq" id="WP_160802571.1">
    <property type="nucleotide sequence ID" value="NZ_WUUL01000012.1"/>
</dbReference>
<evidence type="ECO:0000259" key="4">
    <source>
        <dbReference type="Pfam" id="PF22725"/>
    </source>
</evidence>
<protein>
    <submittedName>
        <fullName evidence="5">Inositol 2-dehydrogenase</fullName>
        <ecNumber evidence="5">1.1.1.18</ecNumber>
    </submittedName>
</protein>
<dbReference type="AlphaFoldDB" id="A0A6I4VZR3"/>
<dbReference type="Gene3D" id="3.40.50.720">
    <property type="entry name" value="NAD(P)-binding Rossmann-like Domain"/>
    <property type="match status" value="1"/>
</dbReference>
<keyword evidence="2 5" id="KW-0560">Oxidoreductase</keyword>
<gene>
    <name evidence="5" type="primary">iolG</name>
    <name evidence="5" type="ORF">GSM42_16200</name>
</gene>
<comment type="caution">
    <text evidence="5">The sequence shown here is derived from an EMBL/GenBank/DDBJ whole genome shotgun (WGS) entry which is preliminary data.</text>
</comment>
<dbReference type="EMBL" id="WUUL01000012">
    <property type="protein sequence ID" value="MXQ55226.1"/>
    <property type="molecule type" value="Genomic_DNA"/>
</dbReference>
<dbReference type="PANTHER" id="PTHR42840">
    <property type="entry name" value="NAD(P)-BINDING ROSSMANN-FOLD SUPERFAMILY PROTEIN-RELATED"/>
    <property type="match status" value="1"/>
</dbReference>